<evidence type="ECO:0000256" key="6">
    <source>
        <dbReference type="SAM" id="SignalP"/>
    </source>
</evidence>
<sequence length="463" mass="51182">MSSRMLKKNVLLAVLCYFLSLQTVNAADKFASEAPERLVEYLRINTANPPGNESRGVAFFAKYLTAAGIEFQTGESAPGRGNIWAKIPGGSKPGIVLINHIDVVPANENYWTVDPYKGVIKDGHIYGRGALDMKGLGITQFQAFLSLAASGKTLNRDVWFIATADEEAGGHYGAGWLVENHPEVFENVGYLLNEGGSGSRVGDKVGFTVEVTQKIPLWLRLTATGRPGHGSSPQVHTSVTRLFKAGHRITTTNFKPRVIKPVARMFADLAESQPDGFQEKYANISQYIFDTEFMLALQTSNPQHHALLRDTCSATRMEGSAKINVVPAEVMFELDCRLLPDQDLDKFEKELERLISDPNIKIERLMGFSPAISETETPLFEHIKKVTNKHYPGSRVMPSVSTGFTDSHFFRDLGIVSYGFAPFMAPPSEYRGIHGNDEKVSIDNMVNGTILFQDLLQSFTVDE</sequence>
<dbReference type="PANTHER" id="PTHR45962:SF1">
    <property type="entry name" value="N-FATTY-ACYL-AMINO ACID SYNTHASE_HYDROLASE PM20D1"/>
    <property type="match status" value="1"/>
</dbReference>
<dbReference type="Proteomes" id="UP000004931">
    <property type="component" value="Unassembled WGS sequence"/>
</dbReference>
<dbReference type="InterPro" id="IPR011650">
    <property type="entry name" value="Peptidase_M20_dimer"/>
</dbReference>
<dbReference type="SUPFAM" id="SSF55031">
    <property type="entry name" value="Bacterial exopeptidase dimerisation domain"/>
    <property type="match status" value="1"/>
</dbReference>
<accession>A0YFI0</accession>
<dbReference type="Gene3D" id="3.40.630.10">
    <property type="entry name" value="Zn peptidases"/>
    <property type="match status" value="1"/>
</dbReference>
<dbReference type="PANTHER" id="PTHR45962">
    <property type="entry name" value="N-FATTY-ACYL-AMINO ACID SYNTHASE/HYDROLASE PM20D1"/>
    <property type="match status" value="1"/>
</dbReference>
<evidence type="ECO:0000313" key="8">
    <source>
        <dbReference type="EMBL" id="EAW30394.1"/>
    </source>
</evidence>
<organism evidence="8 9">
    <name type="scientific">marine gamma proteobacterium HTCC2143</name>
    <dbReference type="NCBI Taxonomy" id="247633"/>
    <lineage>
        <taxon>Bacteria</taxon>
        <taxon>Pseudomonadati</taxon>
        <taxon>Pseudomonadota</taxon>
        <taxon>Gammaproteobacteria</taxon>
        <taxon>Cellvibrionales</taxon>
        <taxon>Spongiibacteraceae</taxon>
        <taxon>BD1-7 clade</taxon>
    </lineage>
</organism>
<dbReference type="GO" id="GO:0046872">
    <property type="term" value="F:metal ion binding"/>
    <property type="evidence" value="ECO:0007669"/>
    <property type="project" value="UniProtKB-KW"/>
</dbReference>
<evidence type="ECO:0000256" key="4">
    <source>
        <dbReference type="ARBA" id="ARBA00022801"/>
    </source>
</evidence>
<keyword evidence="3" id="KW-0479">Metal-binding</keyword>
<feature type="domain" description="Peptidase M20 dimerisation" evidence="7">
    <location>
        <begin position="217"/>
        <end position="360"/>
    </location>
</feature>
<comment type="similarity">
    <text evidence="1">Belongs to the peptidase M20A family.</text>
</comment>
<dbReference type="Pfam" id="PF07687">
    <property type="entry name" value="M20_dimer"/>
    <property type="match status" value="1"/>
</dbReference>
<proteinExistence type="inferred from homology"/>
<evidence type="ECO:0000256" key="3">
    <source>
        <dbReference type="ARBA" id="ARBA00022723"/>
    </source>
</evidence>
<comment type="caution">
    <text evidence="8">The sequence shown here is derived from an EMBL/GenBank/DDBJ whole genome shotgun (WGS) entry which is preliminary data.</text>
</comment>
<dbReference type="OrthoDB" id="3665926at2"/>
<dbReference type="GO" id="GO:0006508">
    <property type="term" value="P:proteolysis"/>
    <property type="evidence" value="ECO:0007669"/>
    <property type="project" value="UniProtKB-KW"/>
</dbReference>
<feature type="signal peptide" evidence="6">
    <location>
        <begin position="1"/>
        <end position="26"/>
    </location>
</feature>
<dbReference type="Gene3D" id="3.30.70.360">
    <property type="match status" value="1"/>
</dbReference>
<evidence type="ECO:0000313" key="9">
    <source>
        <dbReference type="Proteomes" id="UP000004931"/>
    </source>
</evidence>
<dbReference type="STRING" id="247633.GP2143_09320"/>
<evidence type="ECO:0000256" key="2">
    <source>
        <dbReference type="ARBA" id="ARBA00022670"/>
    </source>
</evidence>
<evidence type="ECO:0000256" key="5">
    <source>
        <dbReference type="ARBA" id="ARBA00022833"/>
    </source>
</evidence>
<dbReference type="EMBL" id="AAVT01000008">
    <property type="protein sequence ID" value="EAW30394.1"/>
    <property type="molecule type" value="Genomic_DNA"/>
</dbReference>
<keyword evidence="4" id="KW-0378">Hydrolase</keyword>
<dbReference type="InterPro" id="IPR002933">
    <property type="entry name" value="Peptidase_M20"/>
</dbReference>
<dbReference type="GO" id="GO:0008233">
    <property type="term" value="F:peptidase activity"/>
    <property type="evidence" value="ECO:0007669"/>
    <property type="project" value="UniProtKB-KW"/>
</dbReference>
<dbReference type="InterPro" id="IPR047177">
    <property type="entry name" value="Pept_M20A"/>
</dbReference>
<keyword evidence="6" id="KW-0732">Signal</keyword>
<evidence type="ECO:0000259" key="7">
    <source>
        <dbReference type="Pfam" id="PF07687"/>
    </source>
</evidence>
<reference evidence="8 9" key="1">
    <citation type="journal article" date="2010" name="J. Bacteriol.">
        <title>Genome sequence of the oligotrophic marine Gammaproteobacterium HTCC2143, isolated from the Oregon Coast.</title>
        <authorList>
            <person name="Oh H.M."/>
            <person name="Kang I."/>
            <person name="Ferriera S."/>
            <person name="Giovannoni S.J."/>
            <person name="Cho J.C."/>
        </authorList>
    </citation>
    <scope>NUCLEOTIDE SEQUENCE [LARGE SCALE GENOMIC DNA]</scope>
    <source>
        <strain evidence="8 9">HTCC2143</strain>
    </source>
</reference>
<dbReference type="Gene3D" id="1.10.150.900">
    <property type="match status" value="1"/>
</dbReference>
<dbReference type="InterPro" id="IPR036264">
    <property type="entry name" value="Bact_exopeptidase_dim_dom"/>
</dbReference>
<evidence type="ECO:0000256" key="1">
    <source>
        <dbReference type="ARBA" id="ARBA00006247"/>
    </source>
</evidence>
<keyword evidence="9" id="KW-1185">Reference proteome</keyword>
<keyword evidence="2" id="KW-0645">Protease</keyword>
<keyword evidence="5" id="KW-0862">Zinc</keyword>
<feature type="chain" id="PRO_5002630706" description="Peptidase M20 dimerisation domain-containing protein" evidence="6">
    <location>
        <begin position="27"/>
        <end position="463"/>
    </location>
</feature>
<dbReference type="SUPFAM" id="SSF53187">
    <property type="entry name" value="Zn-dependent exopeptidases"/>
    <property type="match status" value="1"/>
</dbReference>
<gene>
    <name evidence="8" type="ORF">GP2143_09320</name>
</gene>
<dbReference type="AlphaFoldDB" id="A0YFI0"/>
<name>A0YFI0_9GAMM</name>
<dbReference type="eggNOG" id="COG0624">
    <property type="taxonomic scope" value="Bacteria"/>
</dbReference>
<dbReference type="Pfam" id="PF01546">
    <property type="entry name" value="Peptidase_M20"/>
    <property type="match status" value="1"/>
</dbReference>
<protein>
    <recommendedName>
        <fullName evidence="7">Peptidase M20 dimerisation domain-containing protein</fullName>
    </recommendedName>
</protein>
<dbReference type="PIRSF" id="PIRSF036696">
    <property type="entry name" value="ACY-1"/>
    <property type="match status" value="1"/>
</dbReference>